<evidence type="ECO:0000256" key="1">
    <source>
        <dbReference type="ARBA" id="ARBA00023015"/>
    </source>
</evidence>
<evidence type="ECO:0000256" key="3">
    <source>
        <dbReference type="ARBA" id="ARBA00023163"/>
    </source>
</evidence>
<dbReference type="EMBL" id="QNRQ01000003">
    <property type="protein sequence ID" value="RBP40926.1"/>
    <property type="molecule type" value="Genomic_DNA"/>
</dbReference>
<dbReference type="Gene3D" id="1.10.10.10">
    <property type="entry name" value="Winged helix-like DNA-binding domain superfamily/Winged helix DNA-binding domain"/>
    <property type="match status" value="1"/>
</dbReference>
<dbReference type="SMART" id="SM00345">
    <property type="entry name" value="HTH_GNTR"/>
    <property type="match status" value="1"/>
</dbReference>
<dbReference type="GO" id="GO:0003700">
    <property type="term" value="F:DNA-binding transcription factor activity"/>
    <property type="evidence" value="ECO:0007669"/>
    <property type="project" value="InterPro"/>
</dbReference>
<dbReference type="InterPro" id="IPR000524">
    <property type="entry name" value="Tscrpt_reg_HTH_GntR"/>
</dbReference>
<dbReference type="InterPro" id="IPR036390">
    <property type="entry name" value="WH_DNA-bd_sf"/>
</dbReference>
<dbReference type="RefSeq" id="WP_113932682.1">
    <property type="nucleotide sequence ID" value="NZ_JACCEU010000004.1"/>
</dbReference>
<accession>A0A366HEK6</accession>
<dbReference type="Pfam" id="PF00392">
    <property type="entry name" value="GntR"/>
    <property type="match status" value="1"/>
</dbReference>
<evidence type="ECO:0000313" key="6">
    <source>
        <dbReference type="Proteomes" id="UP000253628"/>
    </source>
</evidence>
<dbReference type="GO" id="GO:0003677">
    <property type="term" value="F:DNA binding"/>
    <property type="evidence" value="ECO:0007669"/>
    <property type="project" value="UniProtKB-KW"/>
</dbReference>
<keyword evidence="1" id="KW-0805">Transcription regulation</keyword>
<proteinExistence type="predicted"/>
<evidence type="ECO:0000313" key="5">
    <source>
        <dbReference type="EMBL" id="RBP40926.1"/>
    </source>
</evidence>
<gene>
    <name evidence="5" type="ORF">DFR37_103269</name>
</gene>
<dbReference type="InterPro" id="IPR011711">
    <property type="entry name" value="GntR_C"/>
</dbReference>
<dbReference type="SUPFAM" id="SSF46785">
    <property type="entry name" value="Winged helix' DNA-binding domain"/>
    <property type="match status" value="1"/>
</dbReference>
<dbReference type="InterPro" id="IPR036388">
    <property type="entry name" value="WH-like_DNA-bd_sf"/>
</dbReference>
<dbReference type="PANTHER" id="PTHR43537:SF53">
    <property type="entry name" value="HTH-TYPE TRANSCRIPTIONAL REPRESSOR NANR"/>
    <property type="match status" value="1"/>
</dbReference>
<dbReference type="Gene3D" id="1.20.120.530">
    <property type="entry name" value="GntR ligand-binding domain-like"/>
    <property type="match status" value="1"/>
</dbReference>
<keyword evidence="3" id="KW-0804">Transcription</keyword>
<dbReference type="OrthoDB" id="5243844at2"/>
<protein>
    <submittedName>
        <fullName evidence="5">GntR family transcriptional regulator</fullName>
    </submittedName>
</protein>
<dbReference type="AlphaFoldDB" id="A0A366HEK6"/>
<dbReference type="CDD" id="cd07377">
    <property type="entry name" value="WHTH_GntR"/>
    <property type="match status" value="1"/>
</dbReference>
<dbReference type="Pfam" id="PF07729">
    <property type="entry name" value="FCD"/>
    <property type="match status" value="1"/>
</dbReference>
<feature type="domain" description="HTH gntR-type" evidence="4">
    <location>
        <begin position="1"/>
        <end position="67"/>
    </location>
</feature>
<dbReference type="PRINTS" id="PR00035">
    <property type="entry name" value="HTHGNTR"/>
</dbReference>
<sequence length="224" mass="25174">MLTLSIVNAISDAIKSRRLLPGSKLNERELAQLFGVSRTIVRQALSHLAQDELVSIAPKRAATVAQPSFDDAYNLYQTLLIIDCGVVDHLIEHITPAQLDILEAHTRREEATFQQGRHEESDELGREYHRLLIGFLNNEALSQIHAKLERKAALITSLYKVDFDYCQLRHEHVGLIDALRNKQGDRVKAMLGSHYKLVIRGYRFDVASTPQVDLATALQIGVDA</sequence>
<evidence type="ECO:0000256" key="2">
    <source>
        <dbReference type="ARBA" id="ARBA00023125"/>
    </source>
</evidence>
<comment type="caution">
    <text evidence="5">The sequence shown here is derived from an EMBL/GenBank/DDBJ whole genome shotgun (WGS) entry which is preliminary data.</text>
</comment>
<organism evidence="5 6">
    <name type="scientific">Eoetvoesiella caeni</name>
    <dbReference type="NCBI Taxonomy" id="645616"/>
    <lineage>
        <taxon>Bacteria</taxon>
        <taxon>Pseudomonadati</taxon>
        <taxon>Pseudomonadota</taxon>
        <taxon>Betaproteobacteria</taxon>
        <taxon>Burkholderiales</taxon>
        <taxon>Alcaligenaceae</taxon>
        <taxon>Eoetvoesiella</taxon>
    </lineage>
</organism>
<name>A0A366HEK6_9BURK</name>
<dbReference type="SMART" id="SM00895">
    <property type="entry name" value="FCD"/>
    <property type="match status" value="1"/>
</dbReference>
<reference evidence="5 6" key="1">
    <citation type="submission" date="2018-06" db="EMBL/GenBank/DDBJ databases">
        <title>Genomic Encyclopedia of Type Strains, Phase IV (KMG-IV): sequencing the most valuable type-strain genomes for metagenomic binning, comparative biology and taxonomic classification.</title>
        <authorList>
            <person name="Goeker M."/>
        </authorList>
    </citation>
    <scope>NUCLEOTIDE SEQUENCE [LARGE SCALE GENOMIC DNA]</scope>
    <source>
        <strain evidence="5 6">DSM 25520</strain>
    </source>
</reference>
<evidence type="ECO:0000259" key="4">
    <source>
        <dbReference type="PROSITE" id="PS50949"/>
    </source>
</evidence>
<dbReference type="PANTHER" id="PTHR43537">
    <property type="entry name" value="TRANSCRIPTIONAL REGULATOR, GNTR FAMILY"/>
    <property type="match status" value="1"/>
</dbReference>
<dbReference type="Proteomes" id="UP000253628">
    <property type="component" value="Unassembled WGS sequence"/>
</dbReference>
<dbReference type="PROSITE" id="PS50949">
    <property type="entry name" value="HTH_GNTR"/>
    <property type="match status" value="1"/>
</dbReference>
<dbReference type="InterPro" id="IPR008920">
    <property type="entry name" value="TF_FadR/GntR_C"/>
</dbReference>
<keyword evidence="2" id="KW-0238">DNA-binding</keyword>
<dbReference type="SUPFAM" id="SSF48008">
    <property type="entry name" value="GntR ligand-binding domain-like"/>
    <property type="match status" value="1"/>
</dbReference>
<keyword evidence="6" id="KW-1185">Reference proteome</keyword>